<dbReference type="Gene3D" id="3.30.559.30">
    <property type="entry name" value="Nonribosomal peptide synthetase, condensation domain"/>
    <property type="match status" value="1"/>
</dbReference>
<dbReference type="EMBL" id="CP041969">
    <property type="protein sequence ID" value="QMV39812.1"/>
    <property type="molecule type" value="Genomic_DNA"/>
</dbReference>
<accession>A0A7G5BS78</accession>
<sequence>MPWNFAAAKLDLVLQAEEKHGALELAFDYRSSLFREETVAEMADELLKLLEKVAASPSESLGKLTGIDELHESTNTEDTLFGSGFQF</sequence>
<dbReference type="KEGG" id="cchl:FPL14_00265"/>
<dbReference type="AlphaFoldDB" id="A0A7G5BS78"/>
<reference evidence="2 3" key="1">
    <citation type="submission" date="2019-07" db="EMBL/GenBank/DDBJ databases">
        <authorList>
            <person name="Kim J.K."/>
            <person name="Cheong H.-M."/>
            <person name="Choi Y."/>
            <person name="Hwang K.J."/>
            <person name="Lee S."/>
            <person name="Choi C."/>
        </authorList>
    </citation>
    <scope>NUCLEOTIDE SEQUENCE [LARGE SCALE GENOMIC DNA]</scope>
    <source>
        <strain evidence="2 3">KS 22</strain>
    </source>
</reference>
<organism evidence="2 3">
    <name type="scientific">Cohnella cholangitidis</name>
    <dbReference type="NCBI Taxonomy" id="2598458"/>
    <lineage>
        <taxon>Bacteria</taxon>
        <taxon>Bacillati</taxon>
        <taxon>Bacillota</taxon>
        <taxon>Bacilli</taxon>
        <taxon>Bacillales</taxon>
        <taxon>Paenibacillaceae</taxon>
        <taxon>Cohnella</taxon>
    </lineage>
</organism>
<protein>
    <recommendedName>
        <fullName evidence="1">Condensation domain-containing protein</fullName>
    </recommendedName>
</protein>
<dbReference type="InterPro" id="IPR001242">
    <property type="entry name" value="Condensation_dom"/>
</dbReference>
<evidence type="ECO:0000313" key="2">
    <source>
        <dbReference type="EMBL" id="QMV39812.1"/>
    </source>
</evidence>
<name>A0A7G5BS78_9BACL</name>
<dbReference type="GO" id="GO:0003824">
    <property type="term" value="F:catalytic activity"/>
    <property type="evidence" value="ECO:0007669"/>
    <property type="project" value="InterPro"/>
</dbReference>
<proteinExistence type="predicted"/>
<dbReference type="SUPFAM" id="SSF52777">
    <property type="entry name" value="CoA-dependent acyltransferases"/>
    <property type="match status" value="1"/>
</dbReference>
<dbReference type="Pfam" id="PF00668">
    <property type="entry name" value="Condensation"/>
    <property type="match status" value="1"/>
</dbReference>
<dbReference type="Proteomes" id="UP000515679">
    <property type="component" value="Chromosome"/>
</dbReference>
<keyword evidence="3" id="KW-1185">Reference proteome</keyword>
<evidence type="ECO:0000313" key="3">
    <source>
        <dbReference type="Proteomes" id="UP000515679"/>
    </source>
</evidence>
<feature type="domain" description="Condensation" evidence="1">
    <location>
        <begin position="4"/>
        <end position="69"/>
    </location>
</feature>
<evidence type="ECO:0000259" key="1">
    <source>
        <dbReference type="Pfam" id="PF00668"/>
    </source>
</evidence>
<gene>
    <name evidence="2" type="ORF">FPL14_00265</name>
</gene>